<proteinExistence type="predicted"/>
<reference evidence="2 3" key="1">
    <citation type="journal article" date="2015" name="Sci. Rep.">
        <title>The genome of Leishmania panamensis: insights into genomics of the L. (Viannia) subgenus.</title>
        <authorList>
            <person name="Llanes A."/>
            <person name="Restrepo C.M."/>
            <person name="Vecchio G.D."/>
            <person name="Anguizola F.J."/>
            <person name="Lleonart R."/>
        </authorList>
    </citation>
    <scope>NUCLEOTIDE SEQUENCE [LARGE SCALE GENOMIC DNA]</scope>
    <source>
        <strain evidence="2 3">MHOM/PA/94/PSC-1</strain>
    </source>
</reference>
<dbReference type="RefSeq" id="XP_010698703.1">
    <property type="nucleotide sequence ID" value="XM_010700401.1"/>
</dbReference>
<dbReference type="AlphaFoldDB" id="A0A088S8P6"/>
<dbReference type="EMBL" id="CP009389">
    <property type="protein sequence ID" value="AIN97996.1"/>
    <property type="molecule type" value="Genomic_DNA"/>
</dbReference>
<evidence type="ECO:0000256" key="1">
    <source>
        <dbReference type="SAM" id="MobiDB-lite"/>
    </source>
</evidence>
<organism evidence="2 3">
    <name type="scientific">Leishmania panamensis</name>
    <dbReference type="NCBI Taxonomy" id="5679"/>
    <lineage>
        <taxon>Eukaryota</taxon>
        <taxon>Discoba</taxon>
        <taxon>Euglenozoa</taxon>
        <taxon>Kinetoplastea</taxon>
        <taxon>Metakinetoplastina</taxon>
        <taxon>Trypanosomatida</taxon>
        <taxon>Trypanosomatidae</taxon>
        <taxon>Leishmaniinae</taxon>
        <taxon>Leishmania</taxon>
        <taxon>Leishmania guyanensis species complex</taxon>
    </lineage>
</organism>
<dbReference type="VEuPathDB" id="TriTrypDB:LPMP_205040"/>
<dbReference type="Proteomes" id="UP000063063">
    <property type="component" value="Chromosome 20"/>
</dbReference>
<dbReference type="GeneID" id="22574716"/>
<name>A0A088S8P6_LEIPA</name>
<sequence length="346" mass="38777">MQRDAYAAIVRYRNRRKTPVRVLQMNGAVFHENLMEDFFIGYRNRRLALMTHTPGQDPRLPRLPKDIIVPNYKTFLRIHQPHFMYRLLPLLSSDVEAFAAMQAICASPGSPFTIEDRLESQLLNYRLSKMCAGRDRICEFFKDYTSPEELRMPTATRALPIVGTFFQGLMVHDGLVAATPQTTLFRPPTTEEAAEVPSSTSTGDSRGESSAAAASVGDGGFVVESSNGSLDSTKRTSHKKRANASIAALLTTHDILSEAAITQRSLMAKFLESDLYNQFGSPSVIAAKVRSVDERMHFMAVKRVCAGRTSTAENMRVRVRLLELARKQNLHVYEKVDEGEYAYAMM</sequence>
<dbReference type="VEuPathDB" id="TriTrypDB:LPAL13_200057100"/>
<dbReference type="KEGG" id="lpan:LPMP_205040"/>
<evidence type="ECO:0000313" key="2">
    <source>
        <dbReference type="EMBL" id="AIN97996.1"/>
    </source>
</evidence>
<feature type="region of interest" description="Disordered" evidence="1">
    <location>
        <begin position="184"/>
        <end position="215"/>
    </location>
</feature>
<accession>A0A088S8P6</accession>
<gene>
    <name evidence="2" type="ORF">LPMP_205040</name>
</gene>
<dbReference type="eggNOG" id="ENOG502RZ3U">
    <property type="taxonomic scope" value="Eukaryota"/>
</dbReference>
<dbReference type="OrthoDB" id="270953at2759"/>
<keyword evidence="3" id="KW-1185">Reference proteome</keyword>
<protein>
    <submittedName>
        <fullName evidence="2">Uncharacterized protein</fullName>
    </submittedName>
</protein>
<evidence type="ECO:0000313" key="3">
    <source>
        <dbReference type="Proteomes" id="UP000063063"/>
    </source>
</evidence>